<dbReference type="SMART" id="SM00494">
    <property type="entry name" value="ChtBD2"/>
    <property type="match status" value="1"/>
</dbReference>
<dbReference type="GO" id="GO:0008061">
    <property type="term" value="F:chitin binding"/>
    <property type="evidence" value="ECO:0007669"/>
    <property type="project" value="InterPro"/>
</dbReference>
<dbReference type="InterPro" id="IPR036508">
    <property type="entry name" value="Chitin-bd_dom_sf"/>
</dbReference>
<dbReference type="Proteomes" id="UP000747399">
    <property type="component" value="Unassembled WGS sequence"/>
</dbReference>
<evidence type="ECO:0000313" key="4">
    <source>
        <dbReference type="EMBL" id="GIL66208.1"/>
    </source>
</evidence>
<dbReference type="GO" id="GO:0005576">
    <property type="term" value="C:extracellular region"/>
    <property type="evidence" value="ECO:0007669"/>
    <property type="project" value="InterPro"/>
</dbReference>
<feature type="signal peptide" evidence="2">
    <location>
        <begin position="1"/>
        <end position="21"/>
    </location>
</feature>
<dbReference type="SUPFAM" id="SSF51445">
    <property type="entry name" value="(Trans)glycosidases"/>
    <property type="match status" value="1"/>
</dbReference>
<feature type="region of interest" description="Disordered" evidence="1">
    <location>
        <begin position="101"/>
        <end position="178"/>
    </location>
</feature>
<dbReference type="Gene3D" id="2.170.140.10">
    <property type="entry name" value="Chitin binding domain"/>
    <property type="match status" value="1"/>
</dbReference>
<dbReference type="Pfam" id="PF01607">
    <property type="entry name" value="CBM_14"/>
    <property type="match status" value="1"/>
</dbReference>
<dbReference type="InterPro" id="IPR002557">
    <property type="entry name" value="Chitin-bd_dom"/>
</dbReference>
<proteinExistence type="predicted"/>
<dbReference type="InterPro" id="IPR052750">
    <property type="entry name" value="GH18_Chitinase"/>
</dbReference>
<keyword evidence="5" id="KW-1185">Reference proteome</keyword>
<dbReference type="PRINTS" id="PR01217">
    <property type="entry name" value="PRICHEXTENSN"/>
</dbReference>
<dbReference type="PANTHER" id="PTHR42976">
    <property type="entry name" value="BIFUNCTIONAL CHITINASE/LYSOZYME-RELATED"/>
    <property type="match status" value="1"/>
</dbReference>
<comment type="caution">
    <text evidence="4">The sequence shown here is derived from an EMBL/GenBank/DDBJ whole genome shotgun (WGS) entry which is preliminary data.</text>
</comment>
<name>A0A8J4BPP2_9CHLO</name>
<evidence type="ECO:0000256" key="1">
    <source>
        <dbReference type="SAM" id="MobiDB-lite"/>
    </source>
</evidence>
<dbReference type="PANTHER" id="PTHR42976:SF1">
    <property type="entry name" value="GH18 DOMAIN-CONTAINING PROTEIN-RELATED"/>
    <property type="match status" value="1"/>
</dbReference>
<sequence>MSSSPSVVLLLVAAVAVVVTASPIGRGPVDDTGRRLLANACDNYCIGKETGLYANPCDTSCKSFISCSNGITYKMDCAAGTMYNPTYRYCDWPSNVVCSSTPSLSPPPPTKASSPPPTRASSPPPTKSSPSPPTKSSPSPPTKSSPSPPTKSSPSPPTKSSPSPPTKPSPSPSPSPNPLASGFIFSPYKDVGINMDWNSSTISTLVTGTQRPITQVMPSGLQVLTWAFATGTCDSESWAGVTPSSLISANVNAFVNAGKKYIISTGGAAGAFRCDTDSGFSSFLSRYKSSSLVGVDFDIENSMSQSDITSLVQRVKTARAGAYSNLRYSFTLATLASATTSNQLNSLGTMVMNTIKGAQMGWNGIYINLMVMDYGSTSNCAVSSSTWQCDMGQSAINAAKALNSTWGVPFSSIELTPMIGGNDVTTETFTLQDVTTMVNFVKQSGLAGVHYWSFDRDVDCPPGFASSTCNTYGQAGTLGFVNAFLSALK</sequence>
<reference evidence="4" key="1">
    <citation type="journal article" date="2021" name="Proc. Natl. Acad. Sci. U.S.A.">
        <title>Three genomes in the algal genus Volvox reveal the fate of a haploid sex-determining region after a transition to homothallism.</title>
        <authorList>
            <person name="Yamamoto K."/>
            <person name="Hamaji T."/>
            <person name="Kawai-Toyooka H."/>
            <person name="Matsuzaki R."/>
            <person name="Takahashi F."/>
            <person name="Nishimura Y."/>
            <person name="Kawachi M."/>
            <person name="Noguchi H."/>
            <person name="Minakuchi Y."/>
            <person name="Umen J.G."/>
            <person name="Toyoda A."/>
            <person name="Nozaki H."/>
        </authorList>
    </citation>
    <scope>NUCLEOTIDE SEQUENCE</scope>
    <source>
        <strain evidence="4">NIES-3780</strain>
    </source>
</reference>
<dbReference type="AlphaFoldDB" id="A0A8J4BPP2"/>
<evidence type="ECO:0000256" key="2">
    <source>
        <dbReference type="SAM" id="SignalP"/>
    </source>
</evidence>
<feature type="domain" description="Chitin-binding type-2" evidence="3">
    <location>
        <begin position="42"/>
        <end position="100"/>
    </location>
</feature>
<dbReference type="SUPFAM" id="SSF57625">
    <property type="entry name" value="Invertebrate chitin-binding proteins"/>
    <property type="match status" value="1"/>
</dbReference>
<dbReference type="PROSITE" id="PS50940">
    <property type="entry name" value="CHIT_BIND_II"/>
    <property type="match status" value="1"/>
</dbReference>
<dbReference type="InterPro" id="IPR017853">
    <property type="entry name" value="GH"/>
</dbReference>
<dbReference type="Gene3D" id="3.20.20.80">
    <property type="entry name" value="Glycosidases"/>
    <property type="match status" value="1"/>
</dbReference>
<feature type="chain" id="PRO_5035197426" description="Chitin-binding type-2 domain-containing protein" evidence="2">
    <location>
        <begin position="22"/>
        <end position="489"/>
    </location>
</feature>
<evidence type="ECO:0000259" key="3">
    <source>
        <dbReference type="PROSITE" id="PS50940"/>
    </source>
</evidence>
<keyword evidence="2" id="KW-0732">Signal</keyword>
<organism evidence="4 5">
    <name type="scientific">Volvox africanus</name>
    <dbReference type="NCBI Taxonomy" id="51714"/>
    <lineage>
        <taxon>Eukaryota</taxon>
        <taxon>Viridiplantae</taxon>
        <taxon>Chlorophyta</taxon>
        <taxon>core chlorophytes</taxon>
        <taxon>Chlorophyceae</taxon>
        <taxon>CS clade</taxon>
        <taxon>Chlamydomonadales</taxon>
        <taxon>Volvocaceae</taxon>
        <taxon>Volvox</taxon>
    </lineage>
</organism>
<dbReference type="EMBL" id="BNCO01000082">
    <property type="protein sequence ID" value="GIL66208.1"/>
    <property type="molecule type" value="Genomic_DNA"/>
</dbReference>
<accession>A0A8J4BPP2</accession>
<evidence type="ECO:0000313" key="5">
    <source>
        <dbReference type="Proteomes" id="UP000747399"/>
    </source>
</evidence>
<gene>
    <name evidence="4" type="ORF">Vafri_19822</name>
</gene>
<protein>
    <recommendedName>
        <fullName evidence="3">Chitin-binding type-2 domain-containing protein</fullName>
    </recommendedName>
</protein>
<feature type="compositionally biased region" description="Pro residues" evidence="1">
    <location>
        <begin position="104"/>
        <end position="177"/>
    </location>
</feature>